<dbReference type="SUPFAM" id="SSF46689">
    <property type="entry name" value="Homeodomain-like"/>
    <property type="match status" value="2"/>
</dbReference>
<dbReference type="Gene3D" id="3.30.420.10">
    <property type="entry name" value="Ribonuclease H-like superfamily/Ribonuclease H"/>
    <property type="match status" value="1"/>
</dbReference>
<keyword evidence="2" id="KW-0238">DNA-binding</keyword>
<dbReference type="EMBL" id="CAKASE010000058">
    <property type="protein sequence ID" value="CAG9567581.1"/>
    <property type="molecule type" value="Genomic_DNA"/>
</dbReference>
<evidence type="ECO:0000313" key="5">
    <source>
        <dbReference type="EMBL" id="CAG9567581.1"/>
    </source>
</evidence>
<keyword evidence="3" id="KW-0539">Nucleus</keyword>
<evidence type="ECO:0000256" key="2">
    <source>
        <dbReference type="ARBA" id="ARBA00023125"/>
    </source>
</evidence>
<evidence type="ECO:0000259" key="4">
    <source>
        <dbReference type="PROSITE" id="PS51253"/>
    </source>
</evidence>
<dbReference type="InterPro" id="IPR009057">
    <property type="entry name" value="Homeodomain-like_sf"/>
</dbReference>
<dbReference type="Gene3D" id="1.10.10.60">
    <property type="entry name" value="Homeodomain-like"/>
    <property type="match status" value="2"/>
</dbReference>
<dbReference type="GO" id="GO:0003677">
    <property type="term" value="F:DNA binding"/>
    <property type="evidence" value="ECO:0007669"/>
    <property type="project" value="UniProtKB-KW"/>
</dbReference>
<dbReference type="InterPro" id="IPR007889">
    <property type="entry name" value="HTH_Psq"/>
</dbReference>
<evidence type="ECO:0000256" key="1">
    <source>
        <dbReference type="ARBA" id="ARBA00004123"/>
    </source>
</evidence>
<dbReference type="InterPro" id="IPR006600">
    <property type="entry name" value="HTH_CenpB_DNA-bd_dom"/>
</dbReference>
<name>A0A8J2QRI5_9NEOP</name>
<comment type="subcellular location">
    <subcellularLocation>
        <location evidence="1">Nucleus</location>
    </subcellularLocation>
</comment>
<dbReference type="AlphaFoldDB" id="A0A8J2QRI5"/>
<sequence length="509" mass="58291">MAPRHTFTVKEKVDIISRLENDENNVDLCKQFGVSHSTISTMWKNRAKIMQCFESKSLKIKKNRNPTHQDIENVLLVWFKAQRSQNVPISGPLLQEKANHFARQLGKTDFKCSESWIYRFRQRHDIVVGKVCGEAASVSQNDCDNWLRTVLPKLTEGYTDSQIWNADETGLFFKLTPDRTLKFKGEKCTGGKLSKDRITVPVASSMEGEKRKLLVIGKAKKPRCFKNVKTLPVDYEANKKAWMTSEIFEKVLRKWDSELRRHNKKIILIIDNCPAHPHIQKLTNIKLAFLPPNTTSVIQPIDQGIIKTLKSHCRKLLVEKMVNDNENSSTPFAVNILDGIEMLTTAWARVTADTIKKCFSHAGFGKFSTINTNDEDSDDEMDNLPLARLSSAEPTVTDWETYVNIDDQVITTDNLTDNEIIDSVLQTQEQEHEEEEHEEEDCNVNKIPTIRDALCAITRTTLKKYCLFGEASNNLDVEGIMKMEYTLQRAQKSKLKQCTITRFFNKSLV</sequence>
<dbReference type="PROSITE" id="PS51253">
    <property type="entry name" value="HTH_CENPB"/>
    <property type="match status" value="1"/>
</dbReference>
<comment type="caution">
    <text evidence="5">The sequence shown here is derived from an EMBL/GenBank/DDBJ whole genome shotgun (WGS) entry which is preliminary data.</text>
</comment>
<dbReference type="Pfam" id="PF04218">
    <property type="entry name" value="CENP-B_N"/>
    <property type="match status" value="1"/>
</dbReference>
<dbReference type="Proteomes" id="UP000789524">
    <property type="component" value="Unassembled WGS sequence"/>
</dbReference>
<dbReference type="OrthoDB" id="125347at2759"/>
<organism evidence="5 6">
    <name type="scientific">Danaus chrysippus</name>
    <name type="common">African queen</name>
    <dbReference type="NCBI Taxonomy" id="151541"/>
    <lineage>
        <taxon>Eukaryota</taxon>
        <taxon>Metazoa</taxon>
        <taxon>Ecdysozoa</taxon>
        <taxon>Arthropoda</taxon>
        <taxon>Hexapoda</taxon>
        <taxon>Insecta</taxon>
        <taxon>Pterygota</taxon>
        <taxon>Neoptera</taxon>
        <taxon>Endopterygota</taxon>
        <taxon>Lepidoptera</taxon>
        <taxon>Glossata</taxon>
        <taxon>Ditrysia</taxon>
        <taxon>Papilionoidea</taxon>
        <taxon>Nymphalidae</taxon>
        <taxon>Danainae</taxon>
        <taxon>Danaini</taxon>
        <taxon>Danaina</taxon>
        <taxon>Danaus</taxon>
        <taxon>Anosia</taxon>
    </lineage>
</organism>
<dbReference type="PANTHER" id="PTHR19303">
    <property type="entry name" value="TRANSPOSON"/>
    <property type="match status" value="1"/>
</dbReference>
<dbReference type="InterPro" id="IPR050863">
    <property type="entry name" value="CenT-Element_Derived"/>
</dbReference>
<accession>A0A8J2QRI5</accession>
<dbReference type="PANTHER" id="PTHR19303:SF73">
    <property type="entry name" value="PROTEIN PDC2"/>
    <property type="match status" value="1"/>
</dbReference>
<keyword evidence="6" id="KW-1185">Reference proteome</keyword>
<gene>
    <name evidence="5" type="ORF">DCHRY22_LOCUS7821</name>
</gene>
<proteinExistence type="predicted"/>
<dbReference type="Pfam" id="PF03221">
    <property type="entry name" value="HTH_Tnp_Tc5"/>
    <property type="match status" value="1"/>
</dbReference>
<protein>
    <submittedName>
        <fullName evidence="5">(African queen) hypothetical protein</fullName>
    </submittedName>
</protein>
<evidence type="ECO:0000313" key="6">
    <source>
        <dbReference type="Proteomes" id="UP000789524"/>
    </source>
</evidence>
<dbReference type="Pfam" id="PF03184">
    <property type="entry name" value="DDE_1"/>
    <property type="match status" value="1"/>
</dbReference>
<dbReference type="SMART" id="SM00674">
    <property type="entry name" value="CENPB"/>
    <property type="match status" value="1"/>
</dbReference>
<feature type="domain" description="HTH CENPB-type" evidence="4">
    <location>
        <begin position="59"/>
        <end position="130"/>
    </location>
</feature>
<dbReference type="InterPro" id="IPR004875">
    <property type="entry name" value="DDE_SF_endonuclease_dom"/>
</dbReference>
<evidence type="ECO:0000256" key="3">
    <source>
        <dbReference type="ARBA" id="ARBA00023242"/>
    </source>
</evidence>
<dbReference type="GO" id="GO:0005634">
    <property type="term" value="C:nucleus"/>
    <property type="evidence" value="ECO:0007669"/>
    <property type="project" value="UniProtKB-SubCell"/>
</dbReference>
<dbReference type="InterPro" id="IPR036397">
    <property type="entry name" value="RNaseH_sf"/>
</dbReference>
<reference evidence="5" key="1">
    <citation type="submission" date="2021-09" db="EMBL/GenBank/DDBJ databases">
        <authorList>
            <person name="Martin H S."/>
        </authorList>
    </citation>
    <scope>NUCLEOTIDE SEQUENCE</scope>
</reference>